<dbReference type="Pfam" id="PF02163">
    <property type="entry name" value="Peptidase_M50"/>
    <property type="match status" value="1"/>
</dbReference>
<dbReference type="GO" id="GO:0008237">
    <property type="term" value="F:metallopeptidase activity"/>
    <property type="evidence" value="ECO:0007669"/>
    <property type="project" value="UniProtKB-KW"/>
</dbReference>
<evidence type="ECO:0000256" key="1">
    <source>
        <dbReference type="ARBA" id="ARBA00001947"/>
    </source>
</evidence>
<dbReference type="KEGG" id="tas:TASI_0050"/>
<feature type="transmembrane region" description="Helical" evidence="13">
    <location>
        <begin position="54"/>
        <end position="72"/>
    </location>
</feature>
<dbReference type="Proteomes" id="UP000009284">
    <property type="component" value="Chromosome"/>
</dbReference>
<evidence type="ECO:0000313" key="16">
    <source>
        <dbReference type="Proteomes" id="UP000009284"/>
    </source>
</evidence>
<evidence type="ECO:0000256" key="2">
    <source>
        <dbReference type="ARBA" id="ARBA00004651"/>
    </source>
</evidence>
<dbReference type="PANTHER" id="PTHR35864:SF1">
    <property type="entry name" value="ZINC METALLOPROTEASE YWHC-RELATED"/>
    <property type="match status" value="1"/>
</dbReference>
<keyword evidence="7" id="KW-0479">Metal-binding</keyword>
<dbReference type="HOGENOM" id="CLU_086979_0_0_4"/>
<accession>G4QD24</accession>
<evidence type="ECO:0000259" key="14">
    <source>
        <dbReference type="Pfam" id="PF02163"/>
    </source>
</evidence>
<dbReference type="eggNOG" id="COG1994">
    <property type="taxonomic scope" value="Bacteria"/>
</dbReference>
<dbReference type="InterPro" id="IPR052348">
    <property type="entry name" value="Metallopeptidase_M50B"/>
</dbReference>
<keyword evidence="8" id="KW-0378">Hydrolase</keyword>
<keyword evidence="6 13" id="KW-0812">Transmembrane</keyword>
<keyword evidence="10 13" id="KW-1133">Transmembrane helix</keyword>
<feature type="domain" description="Peptidase M50" evidence="14">
    <location>
        <begin position="130"/>
        <end position="186"/>
    </location>
</feature>
<evidence type="ECO:0000256" key="9">
    <source>
        <dbReference type="ARBA" id="ARBA00022833"/>
    </source>
</evidence>
<dbReference type="CDD" id="cd06158">
    <property type="entry name" value="S2P-M50_like_1"/>
    <property type="match status" value="1"/>
</dbReference>
<name>G4QD24_TAYAM</name>
<evidence type="ECO:0000256" key="12">
    <source>
        <dbReference type="ARBA" id="ARBA00023136"/>
    </source>
</evidence>
<protein>
    <submittedName>
        <fullName evidence="15">Membrane metalloprotease</fullName>
    </submittedName>
</protein>
<organism evidence="15 16">
    <name type="scientific">Taylorella asinigenitalis (strain MCE3)</name>
    <dbReference type="NCBI Taxonomy" id="1008459"/>
    <lineage>
        <taxon>Bacteria</taxon>
        <taxon>Pseudomonadati</taxon>
        <taxon>Pseudomonadota</taxon>
        <taxon>Betaproteobacteria</taxon>
        <taxon>Burkholderiales</taxon>
        <taxon>Alcaligenaceae</taxon>
        <taxon>Taylorella</taxon>
    </lineage>
</organism>
<evidence type="ECO:0000256" key="8">
    <source>
        <dbReference type="ARBA" id="ARBA00022801"/>
    </source>
</evidence>
<gene>
    <name evidence="15" type="ordered locus">TASI_0050</name>
</gene>
<feature type="transmembrane region" description="Helical" evidence="13">
    <location>
        <begin position="176"/>
        <end position="198"/>
    </location>
</feature>
<evidence type="ECO:0000256" key="11">
    <source>
        <dbReference type="ARBA" id="ARBA00023049"/>
    </source>
</evidence>
<keyword evidence="16" id="KW-1185">Reference proteome</keyword>
<dbReference type="InterPro" id="IPR008915">
    <property type="entry name" value="Peptidase_M50"/>
</dbReference>
<dbReference type="OrthoDB" id="9800627at2"/>
<proteinExistence type="inferred from homology"/>
<dbReference type="GO" id="GO:0046872">
    <property type="term" value="F:metal ion binding"/>
    <property type="evidence" value="ECO:0007669"/>
    <property type="project" value="UniProtKB-KW"/>
</dbReference>
<comment type="cofactor">
    <cofactor evidence="1">
        <name>Zn(2+)</name>
        <dbReference type="ChEBI" id="CHEBI:29105"/>
    </cofactor>
</comment>
<evidence type="ECO:0000313" key="15">
    <source>
        <dbReference type="EMBL" id="AEP35841.1"/>
    </source>
</evidence>
<feature type="transmembrane region" description="Helical" evidence="13">
    <location>
        <begin position="6"/>
        <end position="33"/>
    </location>
</feature>
<keyword evidence="9" id="KW-0862">Zinc</keyword>
<dbReference type="EMBL" id="CP003059">
    <property type="protein sequence ID" value="AEP35841.1"/>
    <property type="molecule type" value="Genomic_DNA"/>
</dbReference>
<evidence type="ECO:0000256" key="4">
    <source>
        <dbReference type="ARBA" id="ARBA00022475"/>
    </source>
</evidence>
<dbReference type="AlphaFoldDB" id="G4QD24"/>
<keyword evidence="12 13" id="KW-0472">Membrane</keyword>
<comment type="similarity">
    <text evidence="3">Belongs to the peptidase M50B family.</text>
</comment>
<keyword evidence="4" id="KW-1003">Cell membrane</keyword>
<reference key="1">
    <citation type="submission" date="2011-09" db="EMBL/GenBank/DDBJ databases">
        <title>Genomic characterization of the Taylorella genus.</title>
        <authorList>
            <person name="Hebert L."/>
            <person name="Moumen B."/>
            <person name="Pons N."/>
            <person name="Duquesne F."/>
            <person name="Breuil M.-F."/>
            <person name="Goux D."/>
            <person name="Batto J.-M."/>
            <person name="Renault P."/>
            <person name="Laugier C."/>
            <person name="Petry S."/>
        </authorList>
    </citation>
    <scope>NUCLEOTIDE SEQUENCE</scope>
    <source>
        <strain>MCE3</strain>
    </source>
</reference>
<evidence type="ECO:0000256" key="5">
    <source>
        <dbReference type="ARBA" id="ARBA00022670"/>
    </source>
</evidence>
<keyword evidence="5 15" id="KW-0645">Protease</keyword>
<keyword evidence="11 15" id="KW-0482">Metalloprotease</keyword>
<dbReference type="InterPro" id="IPR044537">
    <property type="entry name" value="Rip2-like"/>
</dbReference>
<evidence type="ECO:0000256" key="7">
    <source>
        <dbReference type="ARBA" id="ARBA00022723"/>
    </source>
</evidence>
<evidence type="ECO:0000256" key="3">
    <source>
        <dbReference type="ARBA" id="ARBA00007931"/>
    </source>
</evidence>
<feature type="transmembrane region" description="Helical" evidence="13">
    <location>
        <begin position="92"/>
        <end position="114"/>
    </location>
</feature>
<dbReference type="GO" id="GO:0005886">
    <property type="term" value="C:plasma membrane"/>
    <property type="evidence" value="ECO:0007669"/>
    <property type="project" value="UniProtKB-SubCell"/>
</dbReference>
<sequence length="211" mass="23031">MDQILYIISVFAVPILFAITLHEAAHGYVANFFGDKTAYMLGRVSLNPVKHIDPIGTVILPGLLAALGAPIFGWAKPVPVRFGALRDPKKHMVYVAAAGPIANLIMAFLWVLWFKIQISFGLNSGVLRDMAIAGVQINLVLMIFNLIPIPPLDGGRVLVGLLPDRLSYNIAKIEPYGMYIVLLLVMVGAFGFILPPIINPLLRFLFSIVGL</sequence>
<evidence type="ECO:0000256" key="13">
    <source>
        <dbReference type="SAM" id="Phobius"/>
    </source>
</evidence>
<comment type="subcellular location">
    <subcellularLocation>
        <location evidence="2">Cell membrane</location>
        <topology evidence="2">Multi-pass membrane protein</topology>
    </subcellularLocation>
</comment>
<dbReference type="RefSeq" id="WP_014110740.1">
    <property type="nucleotide sequence ID" value="NC_016043.1"/>
</dbReference>
<dbReference type="PANTHER" id="PTHR35864">
    <property type="entry name" value="ZINC METALLOPROTEASE MJ0611-RELATED"/>
    <property type="match status" value="1"/>
</dbReference>
<reference evidence="15 16" key="2">
    <citation type="journal article" date="2012" name="PLoS ONE">
        <title>Genomic characterization of the taylorella genus.</title>
        <authorList>
            <person name="Hebert L."/>
            <person name="Moumen B."/>
            <person name="Pons N."/>
            <person name="Duquesne F."/>
            <person name="Breuil M.F."/>
            <person name="Goux D."/>
            <person name="Batto J.M."/>
            <person name="Laugier C."/>
            <person name="Renault P."/>
            <person name="Petry S."/>
        </authorList>
    </citation>
    <scope>NUCLEOTIDE SEQUENCE [LARGE SCALE GENOMIC DNA]</scope>
    <source>
        <strain evidence="15 16">MCE3</strain>
    </source>
</reference>
<feature type="transmembrane region" description="Helical" evidence="13">
    <location>
        <begin position="126"/>
        <end position="147"/>
    </location>
</feature>
<evidence type="ECO:0000256" key="6">
    <source>
        <dbReference type="ARBA" id="ARBA00022692"/>
    </source>
</evidence>
<dbReference type="GO" id="GO:0006508">
    <property type="term" value="P:proteolysis"/>
    <property type="evidence" value="ECO:0007669"/>
    <property type="project" value="UniProtKB-KW"/>
</dbReference>
<evidence type="ECO:0000256" key="10">
    <source>
        <dbReference type="ARBA" id="ARBA00022989"/>
    </source>
</evidence>
<dbReference type="STRING" id="1008459.TASI_0050"/>